<dbReference type="GO" id="GO:0047493">
    <property type="term" value="F:ceramide cholinephosphotransferase activity"/>
    <property type="evidence" value="ECO:0007669"/>
    <property type="project" value="TreeGrafter"/>
</dbReference>
<evidence type="ECO:0000256" key="5">
    <source>
        <dbReference type="ARBA" id="ARBA00022919"/>
    </source>
</evidence>
<proteinExistence type="inferred from homology"/>
<keyword evidence="6 9" id="KW-1133">Transmembrane helix</keyword>
<dbReference type="KEGG" id="pfh:PFHG_00604"/>
<dbReference type="InterPro" id="IPR025749">
    <property type="entry name" value="Sphingomyelin_synth-like_dom"/>
</dbReference>
<dbReference type="OMA" id="FENSPEW"/>
<dbReference type="GO" id="GO:0000139">
    <property type="term" value="C:Golgi membrane"/>
    <property type="evidence" value="ECO:0007669"/>
    <property type="project" value="TreeGrafter"/>
</dbReference>
<evidence type="ECO:0000313" key="13">
    <source>
        <dbReference type="Proteomes" id="UP000054289"/>
    </source>
</evidence>
<comment type="subcellular location">
    <subcellularLocation>
        <location evidence="1">Membrane</location>
        <topology evidence="1">Multi-pass membrane protein</topology>
    </subcellularLocation>
</comment>
<gene>
    <name evidence="12" type="ORF">PFHG_00604</name>
</gene>
<accession>A0A0L7K700</accession>
<dbReference type="GO" id="GO:0005886">
    <property type="term" value="C:plasma membrane"/>
    <property type="evidence" value="ECO:0007669"/>
    <property type="project" value="TreeGrafter"/>
</dbReference>
<feature type="signal peptide" evidence="10">
    <location>
        <begin position="1"/>
        <end position="25"/>
    </location>
</feature>
<keyword evidence="5" id="KW-0746">Sphingolipid metabolism</keyword>
<evidence type="ECO:0000256" key="7">
    <source>
        <dbReference type="ARBA" id="ARBA00023098"/>
    </source>
</evidence>
<dbReference type="EMBL" id="CH671926">
    <property type="protein sequence ID" value="KOB58856.1"/>
    <property type="molecule type" value="Genomic_DNA"/>
</dbReference>
<dbReference type="PANTHER" id="PTHR21290">
    <property type="entry name" value="SPHINGOMYELIN SYNTHETASE"/>
    <property type="match status" value="1"/>
</dbReference>
<comment type="similarity">
    <text evidence="2">Belongs to the sphingomyelin synthase family.</text>
</comment>
<protein>
    <recommendedName>
        <fullName evidence="11">Sphingomyelin synthase-like domain-containing protein</fullName>
    </recommendedName>
</protein>
<feature type="transmembrane region" description="Helical" evidence="9">
    <location>
        <begin position="246"/>
        <end position="264"/>
    </location>
</feature>
<evidence type="ECO:0000256" key="2">
    <source>
        <dbReference type="ARBA" id="ARBA00005441"/>
    </source>
</evidence>
<evidence type="ECO:0000256" key="8">
    <source>
        <dbReference type="ARBA" id="ARBA00023136"/>
    </source>
</evidence>
<name>A0A0L7K700_PLAFX</name>
<keyword evidence="4 9" id="KW-0812">Transmembrane</keyword>
<evidence type="ECO:0000313" key="12">
    <source>
        <dbReference type="EMBL" id="KOB58856.1"/>
    </source>
</evidence>
<evidence type="ECO:0000259" key="11">
    <source>
        <dbReference type="Pfam" id="PF14360"/>
    </source>
</evidence>
<evidence type="ECO:0000256" key="10">
    <source>
        <dbReference type="SAM" id="SignalP"/>
    </source>
</evidence>
<reference evidence="13" key="2">
    <citation type="submission" date="2006-03" db="EMBL/GenBank/DDBJ databases">
        <title>The genome sequence of the Plasmodium falciparum HB3.</title>
        <authorList>
            <consortium name="The Broad Institute Genome Sequencing Platform"/>
            <person name="Birren B."/>
            <person name="Lander E."/>
            <person name="Galagan J."/>
            <person name="Nusbaum C."/>
            <person name="Devon K."/>
            <person name="Henn M."/>
            <person name="Jaffe D."/>
            <person name="Butler J."/>
            <person name="Alvarez P."/>
            <person name="Gnerre S."/>
            <person name="Grabherr M."/>
            <person name="Kleber M."/>
            <person name="Mauceli E."/>
            <person name="Brockman W."/>
            <person name="MacCallum I.A."/>
            <person name="Rounsley S."/>
            <person name="Young S."/>
            <person name="LaButti K."/>
            <person name="Pushparaj V."/>
            <person name="DeCaprio D."/>
            <person name="Crawford M."/>
            <person name="Koehrsen M."/>
            <person name="Engels R."/>
            <person name="Montgomery P."/>
            <person name="Pearson M."/>
            <person name="Howarth C."/>
            <person name="Larson L."/>
            <person name="Luoma S."/>
            <person name="White J."/>
            <person name="Kodira C."/>
            <person name="Zeng Q."/>
            <person name="Oleary S."/>
            <person name="Yandava C."/>
            <person name="Alvarado L."/>
            <person name="Wirth D."/>
            <person name="Volkman S."/>
            <person name="Hartl D."/>
        </authorList>
    </citation>
    <scope>NUCLEOTIDE SEQUENCE [LARGE SCALE GENOMIC DNA]</scope>
</reference>
<dbReference type="Pfam" id="PF14360">
    <property type="entry name" value="PAP2_C"/>
    <property type="match status" value="1"/>
</dbReference>
<reference evidence="12 13" key="1">
    <citation type="submission" date="2006-03" db="EMBL/GenBank/DDBJ databases">
        <title>Annotation of Plasmodium falciparum HB3.</title>
        <authorList>
            <consortium name="The Broad Institute Genome Sequencing Platform"/>
            <person name="Volkman S.K."/>
            <person name="Neafsey D.E."/>
            <person name="Dash A.P."/>
            <person name="Chitnis C.E."/>
            <person name="Hartl D.L."/>
            <person name="Young S.K."/>
            <person name="Zeng Q."/>
            <person name="Koehrsen M."/>
            <person name="Alvarado L."/>
            <person name="Berlin A."/>
            <person name="Borenstein D."/>
            <person name="Chapman S.B."/>
            <person name="Chen Z."/>
            <person name="Engels R."/>
            <person name="Freedman E."/>
            <person name="Gellesch M."/>
            <person name="Goldberg J."/>
            <person name="Griggs A."/>
            <person name="Gujja S."/>
            <person name="Heilman E.R."/>
            <person name="Heiman D.I."/>
            <person name="Howarth C."/>
            <person name="Jen D."/>
            <person name="Larson L."/>
            <person name="Mehta T."/>
            <person name="Neiman D."/>
            <person name="Park D."/>
            <person name="Pearson M."/>
            <person name="Roberts A."/>
            <person name="Saif S."/>
            <person name="Shea T."/>
            <person name="Shenoy N."/>
            <person name="Sisk P."/>
            <person name="Stolte C."/>
            <person name="Sykes S."/>
            <person name="Walk T."/>
            <person name="White J."/>
            <person name="Yandava C."/>
            <person name="Haas B."/>
            <person name="Henn M.R."/>
            <person name="Nusbaum C."/>
            <person name="Birren B."/>
        </authorList>
    </citation>
    <scope>NUCLEOTIDE SEQUENCE [LARGE SCALE GENOMIC DNA]</scope>
    <source>
        <strain evidence="12">HB3</strain>
    </source>
</reference>
<keyword evidence="7" id="KW-0443">Lipid metabolism</keyword>
<feature type="transmembrane region" description="Helical" evidence="9">
    <location>
        <begin position="212"/>
        <end position="239"/>
    </location>
</feature>
<keyword evidence="8 9" id="KW-0472">Membrane</keyword>
<feature type="domain" description="Sphingomyelin synthase-like" evidence="11">
    <location>
        <begin position="216"/>
        <end position="286"/>
    </location>
</feature>
<evidence type="ECO:0000256" key="3">
    <source>
        <dbReference type="ARBA" id="ARBA00022679"/>
    </source>
</evidence>
<sequence length="413" mass="48546">MNKYEYFYSPIQLLHLILLLRPILYENYTYDENDKSSIGTDMYEINMNRKMSNISISRNSTINEEEILSEYRLCKILLIKLMFALLFLLIALIIQGFFMIYSDSYYKSNTQPLSDRIHDLFGNPPKWISYKLSNTLIAILTLSFLKIILFNSIYLSIAIICRFLYIVGSFYIIRGLLIYVTSLPATLETCLPLESGNFLFNLLQIIKINTNLVYVCADLIVSGHSFSTTIFLMFSFYYINNVIIKFIIFTFSCFIYAIIIIGFIHYTSDVLLGIIFGVFMFSFYHIMLDISSQYYIFNKLFEIKIISNNKNIHAKPFFLRFFVARIFFKIIPYLEGLNYTLDYAINKNNDLSTFCNCDHDNNKIPLFSFYKPITEDKIIINYSDHLYHSYAGDGTINFLFWKFLKTIKKGLHK</sequence>
<dbReference type="PANTHER" id="PTHR21290:SF25">
    <property type="entry name" value="SPHINGOMYELIN SYNTHASE-RELATED PROTEIN 1"/>
    <property type="match status" value="1"/>
</dbReference>
<feature type="transmembrane region" description="Helical" evidence="9">
    <location>
        <begin position="77"/>
        <end position="101"/>
    </location>
</feature>
<feature type="chain" id="PRO_5005572327" description="Sphingomyelin synthase-like domain-containing protein" evidence="10">
    <location>
        <begin position="26"/>
        <end position="413"/>
    </location>
</feature>
<keyword evidence="3" id="KW-0808">Transferase</keyword>
<evidence type="ECO:0000256" key="9">
    <source>
        <dbReference type="SAM" id="Phobius"/>
    </source>
</evidence>
<dbReference type="OrthoDB" id="422827at2759"/>
<dbReference type="GO" id="GO:0033188">
    <property type="term" value="F:sphingomyelin synthase activity"/>
    <property type="evidence" value="ECO:0007669"/>
    <property type="project" value="TreeGrafter"/>
</dbReference>
<evidence type="ECO:0000256" key="4">
    <source>
        <dbReference type="ARBA" id="ARBA00022692"/>
    </source>
</evidence>
<keyword evidence="10" id="KW-0732">Signal</keyword>
<evidence type="ECO:0000256" key="1">
    <source>
        <dbReference type="ARBA" id="ARBA00004141"/>
    </source>
</evidence>
<dbReference type="Proteomes" id="UP000054289">
    <property type="component" value="Unassembled WGS sequence"/>
</dbReference>
<dbReference type="AlphaFoldDB" id="A0A0L7K700"/>
<dbReference type="GO" id="GO:0046513">
    <property type="term" value="P:ceramide biosynthetic process"/>
    <property type="evidence" value="ECO:0007669"/>
    <property type="project" value="TreeGrafter"/>
</dbReference>
<dbReference type="InterPro" id="IPR045221">
    <property type="entry name" value="Sphingomyelin_synth-like"/>
</dbReference>
<organism evidence="12 13">
    <name type="scientific">Plasmodium falciparum (isolate HB3)</name>
    <dbReference type="NCBI Taxonomy" id="137071"/>
    <lineage>
        <taxon>Eukaryota</taxon>
        <taxon>Sar</taxon>
        <taxon>Alveolata</taxon>
        <taxon>Apicomplexa</taxon>
        <taxon>Aconoidasida</taxon>
        <taxon>Haemosporida</taxon>
        <taxon>Plasmodiidae</taxon>
        <taxon>Plasmodium</taxon>
        <taxon>Plasmodium (Laverania)</taxon>
    </lineage>
</organism>
<feature type="transmembrane region" description="Helical" evidence="9">
    <location>
        <begin position="270"/>
        <end position="296"/>
    </location>
</feature>
<evidence type="ECO:0000256" key="6">
    <source>
        <dbReference type="ARBA" id="ARBA00022989"/>
    </source>
</evidence>
<dbReference type="GO" id="GO:0005789">
    <property type="term" value="C:endoplasmic reticulum membrane"/>
    <property type="evidence" value="ECO:0007669"/>
    <property type="project" value="TreeGrafter"/>
</dbReference>